<keyword evidence="20" id="KW-1185">Reference proteome</keyword>
<evidence type="ECO:0000256" key="7">
    <source>
        <dbReference type="ARBA" id="ARBA00022691"/>
    </source>
</evidence>
<comment type="cofactor">
    <cofactor evidence="15 17">
        <name>[4Fe-4S] cluster</name>
        <dbReference type="ChEBI" id="CHEBI:49883"/>
    </cofactor>
    <text evidence="15 17">Binds 1 [4Fe-4S] cluster. The cluster is coordinated with 3 cysteines and an exchangeable S-adenosyl-L-methionine.</text>
</comment>
<comment type="similarity">
    <text evidence="3 15">Belongs to the anaerobic coproporphyrinogen-III oxidase family.</text>
</comment>
<sequence>MTAAAPMVISPDVLKRLVCVDQQHDRLCEAPTWLAVPNDADYRAALAALHDRVDETLALYIHIPFCPGRCLYCGCNTTVTHNTQRIDRYLDRLEMEIELVAPAIASGRDVLQLHIAGGTPNYLGDAQLTRLIEMIERRFRILPETDTSIECDPRRSSAGQLELLHSLGLRRITFGVQDLEPRVQRAIGRIQSIDLVRDVYWMAREIGFESISFDLIYGLPEQTEASFQATVEAVIELGPDRVACFGYSRGTEQSPHQHAIDCHRLPTDTERARLFERAVELFTNSGYVWIGLDTFVLDSDELALAQEECRLQRNPIGYTAMKPHHLLGFGAGAVADINGYCVQNETTVEAWAAAINRQILPIARGYQLTERDRCRRNAVGHFVCNLALPWALAEQCMADEYHRLTKYVNEGLIAVHDTHLCVTPKGRYFLRQLCTEHDAWFVWDRAQWHFSRTS</sequence>
<feature type="binding site" evidence="16">
    <location>
        <position position="189"/>
    </location>
    <ligand>
        <name>S-adenosyl-L-methionine</name>
        <dbReference type="ChEBI" id="CHEBI:59789"/>
        <label>2</label>
    </ligand>
</feature>
<dbReference type="UniPathway" id="UPA00251">
    <property type="reaction ID" value="UER00323"/>
</dbReference>
<dbReference type="SFLD" id="SFLDG01082">
    <property type="entry name" value="B12-binding_domain_containing"/>
    <property type="match status" value="1"/>
</dbReference>
<dbReference type="GO" id="GO:0006782">
    <property type="term" value="P:protoporphyrinogen IX biosynthetic process"/>
    <property type="evidence" value="ECO:0007669"/>
    <property type="project" value="UniProtKB-UniPathway"/>
</dbReference>
<evidence type="ECO:0000256" key="2">
    <source>
        <dbReference type="ARBA" id="ARBA00004785"/>
    </source>
</evidence>
<accession>A0A839H5J2</accession>
<dbReference type="EC" id="1.3.98.3" evidence="15"/>
<keyword evidence="9 15" id="KW-0560">Oxidoreductase</keyword>
<feature type="binding site" evidence="16">
    <location>
        <begin position="118"/>
        <end position="119"/>
    </location>
    <ligand>
        <name>S-adenosyl-L-methionine</name>
        <dbReference type="ChEBI" id="CHEBI:59789"/>
        <label>2</label>
    </ligand>
</feature>
<evidence type="ECO:0000256" key="15">
    <source>
        <dbReference type="PIRNR" id="PIRNR000167"/>
    </source>
</evidence>
<feature type="binding site" evidence="16">
    <location>
        <position position="150"/>
    </location>
    <ligand>
        <name>S-adenosyl-L-methionine</name>
        <dbReference type="ChEBI" id="CHEBI:59789"/>
        <label>1</label>
    </ligand>
</feature>
<dbReference type="GO" id="GO:0005737">
    <property type="term" value="C:cytoplasm"/>
    <property type="evidence" value="ECO:0007669"/>
    <property type="project" value="UniProtKB-SubCell"/>
</dbReference>
<dbReference type="RefSeq" id="WP_182581939.1">
    <property type="nucleotide sequence ID" value="NZ_JABVCQ010000002.1"/>
</dbReference>
<dbReference type="CDD" id="cd01335">
    <property type="entry name" value="Radical_SAM"/>
    <property type="match status" value="1"/>
</dbReference>
<evidence type="ECO:0000256" key="3">
    <source>
        <dbReference type="ARBA" id="ARBA00005493"/>
    </source>
</evidence>
<evidence type="ECO:0000256" key="16">
    <source>
        <dbReference type="PIRSR" id="PIRSR000167-1"/>
    </source>
</evidence>
<dbReference type="EMBL" id="JABVCQ010000002">
    <property type="protein sequence ID" value="MBB1124834.1"/>
    <property type="molecule type" value="Genomic_DNA"/>
</dbReference>
<comment type="function">
    <text evidence="13">Involved in the heme biosynthesis. Catalyzes the anaerobic oxidative decarboxylation of propionate groups of rings A and B of coproporphyrinogen III to yield the vinyl groups in protoporphyrinogen IX.</text>
</comment>
<keyword evidence="5 15" id="KW-0004">4Fe-4S</keyword>
<organism evidence="19 20">
    <name type="scientific">Thiospirillum jenense</name>
    <dbReference type="NCBI Taxonomy" id="1653858"/>
    <lineage>
        <taxon>Bacteria</taxon>
        <taxon>Pseudomonadati</taxon>
        <taxon>Pseudomonadota</taxon>
        <taxon>Gammaproteobacteria</taxon>
        <taxon>Chromatiales</taxon>
        <taxon>Chromatiaceae</taxon>
        <taxon>Thiospirillum</taxon>
    </lineage>
</organism>
<dbReference type="PANTHER" id="PTHR13932">
    <property type="entry name" value="COPROPORPHYRINIGEN III OXIDASE"/>
    <property type="match status" value="1"/>
</dbReference>
<evidence type="ECO:0000256" key="9">
    <source>
        <dbReference type="ARBA" id="ARBA00023002"/>
    </source>
</evidence>
<dbReference type="Gene3D" id="3.80.30.20">
    <property type="entry name" value="tm_1862 like domain"/>
    <property type="match status" value="1"/>
</dbReference>
<dbReference type="GO" id="GO:0004109">
    <property type="term" value="F:coproporphyrinogen oxidase activity"/>
    <property type="evidence" value="ECO:0007669"/>
    <property type="project" value="InterPro"/>
</dbReference>
<dbReference type="PANTHER" id="PTHR13932:SF6">
    <property type="entry name" value="OXYGEN-INDEPENDENT COPROPORPHYRINOGEN III OXIDASE"/>
    <property type="match status" value="1"/>
</dbReference>
<name>A0A839H5J2_9GAMM</name>
<dbReference type="SUPFAM" id="SSF102114">
    <property type="entry name" value="Radical SAM enzymes"/>
    <property type="match status" value="1"/>
</dbReference>
<dbReference type="GO" id="GO:0046872">
    <property type="term" value="F:metal ion binding"/>
    <property type="evidence" value="ECO:0007669"/>
    <property type="project" value="UniProtKB-KW"/>
</dbReference>
<dbReference type="GO" id="GO:0051539">
    <property type="term" value="F:4 iron, 4 sulfur cluster binding"/>
    <property type="evidence" value="ECO:0007669"/>
    <property type="project" value="UniProtKB-KW"/>
</dbReference>
<evidence type="ECO:0000256" key="8">
    <source>
        <dbReference type="ARBA" id="ARBA00022723"/>
    </source>
</evidence>
<feature type="binding site" evidence="17">
    <location>
        <position position="73"/>
    </location>
    <ligand>
        <name>[4Fe-4S] cluster</name>
        <dbReference type="ChEBI" id="CHEBI:49883"/>
        <note>4Fe-4S-S-AdoMet</note>
    </ligand>
</feature>
<comment type="subcellular location">
    <subcellularLocation>
        <location evidence="1 15">Cytoplasm</location>
    </subcellularLocation>
</comment>
<keyword evidence="12 15" id="KW-0627">Porphyrin biosynthesis</keyword>
<keyword evidence="11 15" id="KW-0411">Iron-sulfur</keyword>
<dbReference type="InterPro" id="IPR007197">
    <property type="entry name" value="rSAM"/>
</dbReference>
<evidence type="ECO:0000256" key="6">
    <source>
        <dbReference type="ARBA" id="ARBA00022490"/>
    </source>
</evidence>
<protein>
    <recommendedName>
        <fullName evidence="15">Coproporphyrinogen-III oxidase</fullName>
        <ecNumber evidence="15">1.3.98.3</ecNumber>
    </recommendedName>
</protein>
<feature type="binding site" evidence="16">
    <location>
        <begin position="72"/>
        <end position="74"/>
    </location>
    <ligand>
        <name>S-adenosyl-L-methionine</name>
        <dbReference type="ChEBI" id="CHEBI:59789"/>
        <label>2</label>
    </ligand>
</feature>
<dbReference type="NCBIfam" id="TIGR00538">
    <property type="entry name" value="hemN"/>
    <property type="match status" value="1"/>
</dbReference>
<dbReference type="Proteomes" id="UP000548632">
    <property type="component" value="Unassembled WGS sequence"/>
</dbReference>
<gene>
    <name evidence="19" type="primary">hemN</name>
    <name evidence="19" type="ORF">HUK38_01135</name>
</gene>
<dbReference type="GO" id="GO:0051989">
    <property type="term" value="F:coproporphyrinogen dehydrogenase activity"/>
    <property type="evidence" value="ECO:0007669"/>
    <property type="project" value="UniProtKB-EC"/>
</dbReference>
<evidence type="ECO:0000313" key="20">
    <source>
        <dbReference type="Proteomes" id="UP000548632"/>
    </source>
</evidence>
<evidence type="ECO:0000256" key="11">
    <source>
        <dbReference type="ARBA" id="ARBA00023014"/>
    </source>
</evidence>
<keyword evidence="6 15" id="KW-0963">Cytoplasm</keyword>
<comment type="catalytic activity">
    <reaction evidence="14 15">
        <text>coproporphyrinogen III + 2 S-adenosyl-L-methionine = protoporphyrinogen IX + 2 5'-deoxyadenosine + 2 L-methionine + 2 CO2</text>
        <dbReference type="Rhea" id="RHEA:15425"/>
        <dbReference type="ChEBI" id="CHEBI:16526"/>
        <dbReference type="ChEBI" id="CHEBI:17319"/>
        <dbReference type="ChEBI" id="CHEBI:57307"/>
        <dbReference type="ChEBI" id="CHEBI:57309"/>
        <dbReference type="ChEBI" id="CHEBI:57844"/>
        <dbReference type="ChEBI" id="CHEBI:59789"/>
        <dbReference type="EC" id="1.3.98.3"/>
    </reaction>
</comment>
<evidence type="ECO:0000256" key="10">
    <source>
        <dbReference type="ARBA" id="ARBA00023004"/>
    </source>
</evidence>
<evidence type="ECO:0000256" key="13">
    <source>
        <dbReference type="ARBA" id="ARBA00024295"/>
    </source>
</evidence>
<dbReference type="InterPro" id="IPR034505">
    <property type="entry name" value="Coproporphyrinogen-III_oxidase"/>
</dbReference>
<dbReference type="InterPro" id="IPR023404">
    <property type="entry name" value="rSAM_horseshoe"/>
</dbReference>
<feature type="binding site" evidence="16">
    <location>
        <position position="60"/>
    </location>
    <ligand>
        <name>S-adenosyl-L-methionine</name>
        <dbReference type="ChEBI" id="CHEBI:59789"/>
        <label>1</label>
    </ligand>
</feature>
<dbReference type="InterPro" id="IPR006638">
    <property type="entry name" value="Elp3/MiaA/NifB-like_rSAM"/>
</dbReference>
<dbReference type="Pfam" id="PF04055">
    <property type="entry name" value="Radical_SAM"/>
    <property type="match status" value="1"/>
</dbReference>
<dbReference type="InterPro" id="IPR004558">
    <property type="entry name" value="Coprogen_oxidase_HemN"/>
</dbReference>
<evidence type="ECO:0000256" key="12">
    <source>
        <dbReference type="ARBA" id="ARBA00023244"/>
    </source>
</evidence>
<comment type="pathway">
    <text evidence="2 15">Porphyrin-containing compound metabolism; protoporphyrin-IX biosynthesis; protoporphyrinogen-IX from coproporphyrinogen-III (AdoMet route): step 1/1.</text>
</comment>
<feature type="binding site" evidence="16">
    <location>
        <position position="214"/>
    </location>
    <ligand>
        <name>S-adenosyl-L-methionine</name>
        <dbReference type="ChEBI" id="CHEBI:59789"/>
        <label>2</label>
    </ligand>
</feature>
<feature type="binding site" evidence="16">
    <location>
        <position position="117"/>
    </location>
    <ligand>
        <name>S-adenosyl-L-methionine</name>
        <dbReference type="ChEBI" id="CHEBI:59789"/>
        <label>1</label>
    </ligand>
</feature>
<evidence type="ECO:0000256" key="1">
    <source>
        <dbReference type="ARBA" id="ARBA00004496"/>
    </source>
</evidence>
<feature type="binding site" evidence="16">
    <location>
        <position position="177"/>
    </location>
    <ligand>
        <name>S-adenosyl-L-methionine</name>
        <dbReference type="ChEBI" id="CHEBI:59789"/>
        <label>2</label>
    </ligand>
</feature>
<dbReference type="PROSITE" id="PS51918">
    <property type="entry name" value="RADICAL_SAM"/>
    <property type="match status" value="1"/>
</dbReference>
<keyword evidence="7 15" id="KW-0949">S-adenosyl-L-methionine</keyword>
<dbReference type="PIRSF" id="PIRSF000167">
    <property type="entry name" value="HemN"/>
    <property type="match status" value="1"/>
</dbReference>
<dbReference type="Gene3D" id="1.10.10.920">
    <property type="match status" value="1"/>
</dbReference>
<dbReference type="InterPro" id="IPR058240">
    <property type="entry name" value="rSAM_sf"/>
</dbReference>
<dbReference type="SFLD" id="SFLDG01065">
    <property type="entry name" value="anaerobic_coproporphyrinogen-I"/>
    <property type="match status" value="1"/>
</dbReference>
<feature type="domain" description="Radical SAM core" evidence="18">
    <location>
        <begin position="51"/>
        <end position="285"/>
    </location>
</feature>
<evidence type="ECO:0000259" key="18">
    <source>
        <dbReference type="PROSITE" id="PS51918"/>
    </source>
</evidence>
<comment type="caution">
    <text evidence="19">The sequence shown here is derived from an EMBL/GenBank/DDBJ whole genome shotgun (WGS) entry which is preliminary data.</text>
</comment>
<keyword evidence="8 15" id="KW-0479">Metal-binding</keyword>
<feature type="binding site" evidence="17">
    <location>
        <position position="66"/>
    </location>
    <ligand>
        <name>[4Fe-4S] cluster</name>
        <dbReference type="ChEBI" id="CHEBI:49883"/>
        <note>4Fe-4S-S-AdoMet</note>
    </ligand>
</feature>
<evidence type="ECO:0000256" key="17">
    <source>
        <dbReference type="PIRSR" id="PIRSR000167-2"/>
    </source>
</evidence>
<evidence type="ECO:0000256" key="4">
    <source>
        <dbReference type="ARBA" id="ARBA00011245"/>
    </source>
</evidence>
<dbReference type="SMART" id="SM00729">
    <property type="entry name" value="Elp3"/>
    <property type="match status" value="1"/>
</dbReference>
<dbReference type="SFLD" id="SFLDS00029">
    <property type="entry name" value="Radical_SAM"/>
    <property type="match status" value="1"/>
</dbReference>
<evidence type="ECO:0000313" key="19">
    <source>
        <dbReference type="EMBL" id="MBB1124834.1"/>
    </source>
</evidence>
<comment type="subunit">
    <text evidence="4">Monomer.</text>
</comment>
<proteinExistence type="inferred from homology"/>
<evidence type="ECO:0000256" key="5">
    <source>
        <dbReference type="ARBA" id="ARBA00022485"/>
    </source>
</evidence>
<dbReference type="AlphaFoldDB" id="A0A839H5J2"/>
<reference evidence="19 20" key="1">
    <citation type="journal article" date="2020" name="Arch. Microbiol.">
        <title>The genome sequence of the giant phototrophic gammaproteobacterium Thiospirillum jenense gives insight into its physiological properties and phylogenetic relationships.</title>
        <authorList>
            <person name="Imhoff J.F."/>
            <person name="Meyer T.E."/>
            <person name="Kyndt J.A."/>
        </authorList>
    </citation>
    <scope>NUCLEOTIDE SEQUENCE [LARGE SCALE GENOMIC DNA]</scope>
    <source>
        <strain evidence="19 20">DSM 216</strain>
    </source>
</reference>
<evidence type="ECO:0000256" key="14">
    <source>
        <dbReference type="ARBA" id="ARBA00048321"/>
    </source>
</evidence>
<keyword evidence="10 15" id="KW-0408">Iron</keyword>
<feature type="binding site" evidence="17">
    <location>
        <position position="70"/>
    </location>
    <ligand>
        <name>[4Fe-4S] cluster</name>
        <dbReference type="ChEBI" id="CHEBI:49883"/>
        <note>4Fe-4S-S-AdoMet</note>
    </ligand>
</feature>